<sequence>MHILIIDDEPLARSRLRHLLGDCTPHGEHWTMSEAASASQALPLLSGPLPVDIVLLDIQMPGANGMSFAFTLQQLPAPPAIIFVTAHSHYAAQAFDVQACDYLTKPVRLERLQQALAKAQKQRPPSDPGPQLAIAPGGPRWPWAQVVYIKAELKMLTVHTTAGCHVLEGSLVDLEQRYPEHVLRIHRSCLVNPAFLQRLEFAEPGGWYLRLHGITQPLPVSRRQVAVVRKTLTICKK</sequence>
<comment type="caution">
    <text evidence="5">The sequence shown here is derived from an EMBL/GenBank/DDBJ whole genome shotgun (WGS) entry which is preliminary data.</text>
</comment>
<gene>
    <name evidence="5" type="ORF">J1777_10190</name>
</gene>
<dbReference type="Pfam" id="PF04397">
    <property type="entry name" value="LytTR"/>
    <property type="match status" value="1"/>
</dbReference>
<evidence type="ECO:0000259" key="3">
    <source>
        <dbReference type="PROSITE" id="PS50110"/>
    </source>
</evidence>
<feature type="region of interest" description="Disordered" evidence="2">
    <location>
        <begin position="116"/>
        <end position="136"/>
    </location>
</feature>
<dbReference type="InterPro" id="IPR011006">
    <property type="entry name" value="CheY-like_superfamily"/>
</dbReference>
<dbReference type="SMART" id="SM00850">
    <property type="entry name" value="LytTR"/>
    <property type="match status" value="1"/>
</dbReference>
<evidence type="ECO:0000256" key="1">
    <source>
        <dbReference type="PROSITE-ProRule" id="PRU00169"/>
    </source>
</evidence>
<evidence type="ECO:0000259" key="4">
    <source>
        <dbReference type="PROSITE" id="PS50930"/>
    </source>
</evidence>
<feature type="modified residue" description="4-aspartylphosphate" evidence="1">
    <location>
        <position position="57"/>
    </location>
</feature>
<dbReference type="PANTHER" id="PTHR37299:SF1">
    <property type="entry name" value="STAGE 0 SPORULATION PROTEIN A HOMOLOG"/>
    <property type="match status" value="1"/>
</dbReference>
<evidence type="ECO:0000256" key="2">
    <source>
        <dbReference type="SAM" id="MobiDB-lite"/>
    </source>
</evidence>
<name>A0A939KEA0_9BURK</name>
<dbReference type="Gene3D" id="3.40.50.2300">
    <property type="match status" value="1"/>
</dbReference>
<dbReference type="RefSeq" id="WP_207575588.1">
    <property type="nucleotide sequence ID" value="NZ_JAFNME010000021.1"/>
</dbReference>
<organism evidence="5 6">
    <name type="scientific">Comamonas denitrificans</name>
    <dbReference type="NCBI Taxonomy" id="117506"/>
    <lineage>
        <taxon>Bacteria</taxon>
        <taxon>Pseudomonadati</taxon>
        <taxon>Pseudomonadota</taxon>
        <taxon>Betaproteobacteria</taxon>
        <taxon>Burkholderiales</taxon>
        <taxon>Comamonadaceae</taxon>
        <taxon>Comamonas</taxon>
    </lineage>
</organism>
<evidence type="ECO:0000313" key="6">
    <source>
        <dbReference type="Proteomes" id="UP000664731"/>
    </source>
</evidence>
<dbReference type="PROSITE" id="PS50110">
    <property type="entry name" value="RESPONSE_REGULATORY"/>
    <property type="match status" value="1"/>
</dbReference>
<dbReference type="Proteomes" id="UP000664731">
    <property type="component" value="Unassembled WGS sequence"/>
</dbReference>
<dbReference type="InterPro" id="IPR046947">
    <property type="entry name" value="LytR-like"/>
</dbReference>
<dbReference type="PROSITE" id="PS50930">
    <property type="entry name" value="HTH_LYTTR"/>
    <property type="match status" value="1"/>
</dbReference>
<evidence type="ECO:0000313" key="5">
    <source>
        <dbReference type="EMBL" id="MBO1250189.1"/>
    </source>
</evidence>
<keyword evidence="1" id="KW-0597">Phosphoprotein</keyword>
<protein>
    <submittedName>
        <fullName evidence="5">Response regulator transcription factor</fullName>
    </submittedName>
</protein>
<dbReference type="PANTHER" id="PTHR37299">
    <property type="entry name" value="TRANSCRIPTIONAL REGULATOR-RELATED"/>
    <property type="match status" value="1"/>
</dbReference>
<dbReference type="InterPro" id="IPR007492">
    <property type="entry name" value="LytTR_DNA-bd_dom"/>
</dbReference>
<dbReference type="GO" id="GO:0000156">
    <property type="term" value="F:phosphorelay response regulator activity"/>
    <property type="evidence" value="ECO:0007669"/>
    <property type="project" value="InterPro"/>
</dbReference>
<accession>A0A939KEA0</accession>
<dbReference type="SUPFAM" id="SSF52172">
    <property type="entry name" value="CheY-like"/>
    <property type="match status" value="1"/>
</dbReference>
<feature type="domain" description="HTH LytTR-type" evidence="4">
    <location>
        <begin position="144"/>
        <end position="234"/>
    </location>
</feature>
<keyword evidence="6" id="KW-1185">Reference proteome</keyword>
<dbReference type="AlphaFoldDB" id="A0A939KEA0"/>
<proteinExistence type="predicted"/>
<dbReference type="InterPro" id="IPR001789">
    <property type="entry name" value="Sig_transdc_resp-reg_receiver"/>
</dbReference>
<dbReference type="Pfam" id="PF00072">
    <property type="entry name" value="Response_reg"/>
    <property type="match status" value="1"/>
</dbReference>
<dbReference type="SMART" id="SM00448">
    <property type="entry name" value="REC"/>
    <property type="match status" value="1"/>
</dbReference>
<dbReference type="Gene3D" id="2.40.50.1020">
    <property type="entry name" value="LytTr DNA-binding domain"/>
    <property type="match status" value="1"/>
</dbReference>
<dbReference type="EMBL" id="JAFNME010000021">
    <property type="protein sequence ID" value="MBO1250189.1"/>
    <property type="molecule type" value="Genomic_DNA"/>
</dbReference>
<dbReference type="GO" id="GO:0003677">
    <property type="term" value="F:DNA binding"/>
    <property type="evidence" value="ECO:0007669"/>
    <property type="project" value="InterPro"/>
</dbReference>
<reference evidence="5" key="1">
    <citation type="submission" date="2021-03" db="EMBL/GenBank/DDBJ databases">
        <title>Comamonas denitrificans.</title>
        <authorList>
            <person name="Finster K."/>
        </authorList>
    </citation>
    <scope>NUCLEOTIDE SEQUENCE</scope>
    <source>
        <strain evidence="5">MM2021_4</strain>
    </source>
</reference>
<feature type="domain" description="Response regulatory" evidence="3">
    <location>
        <begin position="2"/>
        <end position="120"/>
    </location>
</feature>